<evidence type="ECO:0000313" key="1">
    <source>
        <dbReference type="EMBL" id="PPK81644.1"/>
    </source>
</evidence>
<reference evidence="1 2" key="1">
    <citation type="submission" date="2018-02" db="EMBL/GenBank/DDBJ databases">
        <title>Genomic Encyclopedia of Archaeal and Bacterial Type Strains, Phase II (KMG-II): from individual species to whole genera.</title>
        <authorList>
            <person name="Goeker M."/>
        </authorList>
    </citation>
    <scope>NUCLEOTIDE SEQUENCE [LARGE SCALE GENOMIC DNA]</scope>
    <source>
        <strain evidence="1 2">DSM 3808</strain>
    </source>
</reference>
<dbReference type="EMBL" id="PTJA01000004">
    <property type="protein sequence ID" value="PPK81644.1"/>
    <property type="molecule type" value="Genomic_DNA"/>
</dbReference>
<dbReference type="InterPro" id="IPR052042">
    <property type="entry name" value="Tail_sheath_structural"/>
</dbReference>
<dbReference type="PANTHER" id="PTHR35861:SF2">
    <property type="entry name" value="FELS-2 PROPHAGE PROTEIN"/>
    <property type="match status" value="1"/>
</dbReference>
<dbReference type="OrthoDB" id="9767864at2"/>
<protein>
    <recommendedName>
        <fullName evidence="3">Tail sheath protein C-terminal domain-containing protein</fullName>
    </recommendedName>
</protein>
<accession>A0A2S6HV52</accession>
<organism evidence="1 2">
    <name type="scientific">Lacrimispora xylanisolvens</name>
    <dbReference type="NCBI Taxonomy" id="384636"/>
    <lineage>
        <taxon>Bacteria</taxon>
        <taxon>Bacillati</taxon>
        <taxon>Bacillota</taxon>
        <taxon>Clostridia</taxon>
        <taxon>Lachnospirales</taxon>
        <taxon>Lachnospiraceae</taxon>
        <taxon>Lacrimispora</taxon>
    </lineage>
</organism>
<name>A0A2S6HV52_9FIRM</name>
<dbReference type="PANTHER" id="PTHR35861">
    <property type="match status" value="1"/>
</dbReference>
<dbReference type="RefSeq" id="WP_104436724.1">
    <property type="nucleotide sequence ID" value="NZ_PTJA01000004.1"/>
</dbReference>
<comment type="caution">
    <text evidence="1">The sequence shown here is derived from an EMBL/GenBank/DDBJ whole genome shotgun (WGS) entry which is preliminary data.</text>
</comment>
<proteinExistence type="predicted"/>
<sequence length="488" mass="54711">MSYKHGIEVIENKTSFPTPLSTRYGVQVVCGTSPVNLAADPYAMVNAPVKVDSFEAAARLFGYSDDWKKYTLCESMYASFKLFQVSPVIFINVLDAKRHFKNVDETVYPVKNHQITLKTDGVLKDTVRITVKQEESVKQLAENADFIMDFDEAGNLIVTLLRSGIAYDSNELKISFHVIAPEMVTEEDVIGSYNVETGEETGLETLRQIYPRYGLVPGVLLAPGWSQKANVGAALQSKCEGISGIFRAMCLLDLDTEKASKYMDCLVAKKEMGYDEKHSVVLWPKVTKAGKTYHYSSVYGAMMSYYTVTNGDVPYIYPSNKLLNIDGAVLSNGKEVYLDQVQAGELNGYGIVTAFHDNGWKSFGNNTGCYPGNDDPKDRWIGCRRMFDFIANYFITVYRARLDEGMNRRMVDDIINSFNIWGNSLMAAGMCAGLYAEYRNDENTLEDVLAGHMKIRIHFAPYTPAEYILAVEEFDVTAFENAMKAEEE</sequence>
<dbReference type="AlphaFoldDB" id="A0A2S6HV52"/>
<keyword evidence="2" id="KW-1185">Reference proteome</keyword>
<gene>
    <name evidence="1" type="ORF">BXY41_104447</name>
</gene>
<evidence type="ECO:0008006" key="3">
    <source>
        <dbReference type="Google" id="ProtNLM"/>
    </source>
</evidence>
<dbReference type="Proteomes" id="UP000237749">
    <property type="component" value="Unassembled WGS sequence"/>
</dbReference>
<evidence type="ECO:0000313" key="2">
    <source>
        <dbReference type="Proteomes" id="UP000237749"/>
    </source>
</evidence>